<evidence type="ECO:0000313" key="2">
    <source>
        <dbReference type="Proteomes" id="UP001057279"/>
    </source>
</evidence>
<sequence length="142" mass="15693">MQHMDEVNDELAKKISNIRAQPARPFRVERSQPAAPPLTHASGPREVRAWLEAKAFSARVVEHLGVLTGPQLFSLNKDELRKVCGEEGARVYSQLTVQKAFLEAFAPKREAADSLFLLEVRVLEPASISEPAPRPADPSPSE</sequence>
<organism evidence="1 2">
    <name type="scientific">Ovis ammon polii x Ovis aries</name>
    <dbReference type="NCBI Taxonomy" id="2918886"/>
    <lineage>
        <taxon>Eukaryota</taxon>
        <taxon>Metazoa</taxon>
        <taxon>Chordata</taxon>
        <taxon>Craniata</taxon>
        <taxon>Vertebrata</taxon>
        <taxon>Euteleostomi</taxon>
        <taxon>Mammalia</taxon>
        <taxon>Eutheria</taxon>
        <taxon>Laurasiatheria</taxon>
        <taxon>Artiodactyla</taxon>
        <taxon>Ruminantia</taxon>
        <taxon>Pecora</taxon>
        <taxon>Bovidae</taxon>
        <taxon>Caprinae</taxon>
        <taxon>Ovis</taxon>
    </lineage>
</organism>
<evidence type="ECO:0000313" key="1">
    <source>
        <dbReference type="EMBL" id="KAI4562045.1"/>
    </source>
</evidence>
<comment type="caution">
    <text evidence="1">The sequence shown here is derived from an EMBL/GenBank/DDBJ whole genome shotgun (WGS) entry which is preliminary data.</text>
</comment>
<reference evidence="1" key="1">
    <citation type="submission" date="2022-03" db="EMBL/GenBank/DDBJ databases">
        <title>Genomic analyses of argali, domestic sheep and their hybrids provide insights into chromosomal evolution, heterosis and genetic basis of agronomic traits.</title>
        <authorList>
            <person name="Li M."/>
        </authorList>
    </citation>
    <scope>NUCLEOTIDE SEQUENCE</scope>
    <source>
        <strain evidence="1">F1 hybrid</strain>
    </source>
</reference>
<proteinExistence type="predicted"/>
<protein>
    <submittedName>
        <fullName evidence="1">Uncharacterized protein</fullName>
    </submittedName>
</protein>
<gene>
    <name evidence="1" type="ORF">MJG53_017099</name>
</gene>
<name>A0ACB9UB52_9CETA</name>
<accession>A0ACB9UB52</accession>
<dbReference type="Proteomes" id="UP001057279">
    <property type="component" value="Linkage Group LG21"/>
</dbReference>
<dbReference type="EMBL" id="CM043046">
    <property type="protein sequence ID" value="KAI4562045.1"/>
    <property type="molecule type" value="Genomic_DNA"/>
</dbReference>
<keyword evidence="2" id="KW-1185">Reference proteome</keyword>